<dbReference type="GO" id="GO:1902201">
    <property type="term" value="P:negative regulation of bacterial-type flagellum-dependent cell motility"/>
    <property type="evidence" value="ECO:0007669"/>
    <property type="project" value="TreeGrafter"/>
</dbReference>
<evidence type="ECO:0000256" key="3">
    <source>
        <dbReference type="SAM" id="Phobius"/>
    </source>
</evidence>
<dbReference type="SMART" id="SM00267">
    <property type="entry name" value="GGDEF"/>
    <property type="match status" value="1"/>
</dbReference>
<keyword evidence="3" id="KW-1133">Transmembrane helix</keyword>
<sequence>MRIDLSPTSWGRVIVVTVVGTAICIGAAFFVDSFNFPHLSPEALWHAQLTDLFLPLVLAGSFFFFLMFKMRQLAIAQKELSIVAATDSLTAVFNRGAFSMLVEAYLDQARSQAVVNAGAFLIVDADHFKTINDRLGHDCGDQALKLIAKTIQDQLRGADIVGRIGGEEFAVFLPGADPSQSWLVAEGIRRRIREVEFAPGGRPCPLSVSIGGIAFSGPTTYADMFRVADEHLYKAKSNGRDQVSFETTGLRGPAVGDAATVH</sequence>
<comment type="catalytic activity">
    <reaction evidence="2">
        <text>2 GTP = 3',3'-c-di-GMP + 2 diphosphate</text>
        <dbReference type="Rhea" id="RHEA:24898"/>
        <dbReference type="ChEBI" id="CHEBI:33019"/>
        <dbReference type="ChEBI" id="CHEBI:37565"/>
        <dbReference type="ChEBI" id="CHEBI:58805"/>
        <dbReference type="EC" id="2.7.7.65"/>
    </reaction>
</comment>
<evidence type="ECO:0000256" key="1">
    <source>
        <dbReference type="ARBA" id="ARBA00012528"/>
    </source>
</evidence>
<evidence type="ECO:0000259" key="4">
    <source>
        <dbReference type="PROSITE" id="PS50887"/>
    </source>
</evidence>
<dbReference type="SUPFAM" id="SSF55073">
    <property type="entry name" value="Nucleotide cyclase"/>
    <property type="match status" value="1"/>
</dbReference>
<dbReference type="PROSITE" id="PS50887">
    <property type="entry name" value="GGDEF"/>
    <property type="match status" value="1"/>
</dbReference>
<dbReference type="PANTHER" id="PTHR45138">
    <property type="entry name" value="REGULATORY COMPONENTS OF SENSORY TRANSDUCTION SYSTEM"/>
    <property type="match status" value="1"/>
</dbReference>
<dbReference type="InterPro" id="IPR029787">
    <property type="entry name" value="Nucleotide_cyclase"/>
</dbReference>
<dbReference type="OrthoDB" id="9812260at2"/>
<reference evidence="5 6" key="1">
    <citation type="submission" date="2018-09" db="EMBL/GenBank/DDBJ databases">
        <title>Mesorhizobium carmichaelinearum sp. nov. isolated from Carmichaelinea spp. root nodules in New Zealand.</title>
        <authorList>
            <person name="De Meyer S.E."/>
        </authorList>
    </citation>
    <scope>NUCLEOTIDE SEQUENCE [LARGE SCALE GENOMIC DNA]</scope>
    <source>
        <strain evidence="5 6">ICMP19557</strain>
    </source>
</reference>
<dbReference type="AlphaFoldDB" id="A0A3A5KFZ2"/>
<evidence type="ECO:0000256" key="2">
    <source>
        <dbReference type="ARBA" id="ARBA00034247"/>
    </source>
</evidence>
<gene>
    <name evidence="5" type="ORF">D3227_23630</name>
</gene>
<feature type="domain" description="GGDEF" evidence="4">
    <location>
        <begin position="116"/>
        <end position="248"/>
    </location>
</feature>
<dbReference type="InterPro" id="IPR043128">
    <property type="entry name" value="Rev_trsase/Diguanyl_cyclase"/>
</dbReference>
<keyword evidence="3" id="KW-0472">Membrane</keyword>
<dbReference type="GO" id="GO:0052621">
    <property type="term" value="F:diguanylate cyclase activity"/>
    <property type="evidence" value="ECO:0007669"/>
    <property type="project" value="UniProtKB-EC"/>
</dbReference>
<feature type="transmembrane region" description="Helical" evidence="3">
    <location>
        <begin position="12"/>
        <end position="31"/>
    </location>
</feature>
<dbReference type="GO" id="GO:0043709">
    <property type="term" value="P:cell adhesion involved in single-species biofilm formation"/>
    <property type="evidence" value="ECO:0007669"/>
    <property type="project" value="TreeGrafter"/>
</dbReference>
<dbReference type="PANTHER" id="PTHR45138:SF9">
    <property type="entry name" value="DIGUANYLATE CYCLASE DGCM-RELATED"/>
    <property type="match status" value="1"/>
</dbReference>
<dbReference type="FunFam" id="3.30.70.270:FF:000001">
    <property type="entry name" value="Diguanylate cyclase domain protein"/>
    <property type="match status" value="1"/>
</dbReference>
<dbReference type="Proteomes" id="UP000272706">
    <property type="component" value="Unassembled WGS sequence"/>
</dbReference>
<name>A0A3A5KFZ2_9HYPH</name>
<keyword evidence="6" id="KW-1185">Reference proteome</keyword>
<protein>
    <recommendedName>
        <fullName evidence="1">diguanylate cyclase</fullName>
        <ecNumber evidence="1">2.7.7.65</ecNumber>
    </recommendedName>
</protein>
<dbReference type="InterPro" id="IPR050469">
    <property type="entry name" value="Diguanylate_Cyclase"/>
</dbReference>
<dbReference type="Pfam" id="PF00990">
    <property type="entry name" value="GGDEF"/>
    <property type="match status" value="1"/>
</dbReference>
<dbReference type="CDD" id="cd01949">
    <property type="entry name" value="GGDEF"/>
    <property type="match status" value="1"/>
</dbReference>
<dbReference type="InterPro" id="IPR000160">
    <property type="entry name" value="GGDEF_dom"/>
</dbReference>
<dbReference type="GO" id="GO:0005886">
    <property type="term" value="C:plasma membrane"/>
    <property type="evidence" value="ECO:0007669"/>
    <property type="project" value="TreeGrafter"/>
</dbReference>
<feature type="transmembrane region" description="Helical" evidence="3">
    <location>
        <begin position="43"/>
        <end position="68"/>
    </location>
</feature>
<proteinExistence type="predicted"/>
<dbReference type="Gene3D" id="3.30.70.270">
    <property type="match status" value="1"/>
</dbReference>
<dbReference type="EC" id="2.7.7.65" evidence="1"/>
<organism evidence="5 6">
    <name type="scientific">Mesorhizobium waimense</name>
    <dbReference type="NCBI Taxonomy" id="1300307"/>
    <lineage>
        <taxon>Bacteria</taxon>
        <taxon>Pseudomonadati</taxon>
        <taxon>Pseudomonadota</taxon>
        <taxon>Alphaproteobacteria</taxon>
        <taxon>Hyphomicrobiales</taxon>
        <taxon>Phyllobacteriaceae</taxon>
        <taxon>Mesorhizobium</taxon>
    </lineage>
</organism>
<dbReference type="RefSeq" id="WP_120016691.1">
    <property type="nucleotide sequence ID" value="NZ_QZWZ01000020.1"/>
</dbReference>
<evidence type="ECO:0000313" key="5">
    <source>
        <dbReference type="EMBL" id="RJT34283.1"/>
    </source>
</evidence>
<accession>A0A3A5KFZ2</accession>
<evidence type="ECO:0000313" key="6">
    <source>
        <dbReference type="Proteomes" id="UP000272706"/>
    </source>
</evidence>
<comment type="caution">
    <text evidence="5">The sequence shown here is derived from an EMBL/GenBank/DDBJ whole genome shotgun (WGS) entry which is preliminary data.</text>
</comment>
<keyword evidence="3" id="KW-0812">Transmembrane</keyword>
<dbReference type="NCBIfam" id="TIGR00254">
    <property type="entry name" value="GGDEF"/>
    <property type="match status" value="1"/>
</dbReference>
<dbReference type="EMBL" id="QZWZ01000020">
    <property type="protein sequence ID" value="RJT34283.1"/>
    <property type="molecule type" value="Genomic_DNA"/>
</dbReference>